<gene>
    <name evidence="1" type="ORF">MRATA1EN22A_LOCUS22484</name>
</gene>
<reference evidence="1" key="1">
    <citation type="submission" date="2023-05" db="EMBL/GenBank/DDBJ databases">
        <authorList>
            <consortium name="ELIXIR-Norway"/>
        </authorList>
    </citation>
    <scope>NUCLEOTIDE SEQUENCE</scope>
</reference>
<organism evidence="1 2">
    <name type="scientific">Rangifer tarandus platyrhynchus</name>
    <name type="common">Svalbard reindeer</name>
    <dbReference type="NCBI Taxonomy" id="3082113"/>
    <lineage>
        <taxon>Eukaryota</taxon>
        <taxon>Metazoa</taxon>
        <taxon>Chordata</taxon>
        <taxon>Craniata</taxon>
        <taxon>Vertebrata</taxon>
        <taxon>Euteleostomi</taxon>
        <taxon>Mammalia</taxon>
        <taxon>Eutheria</taxon>
        <taxon>Laurasiatheria</taxon>
        <taxon>Artiodactyla</taxon>
        <taxon>Ruminantia</taxon>
        <taxon>Pecora</taxon>
        <taxon>Cervidae</taxon>
        <taxon>Odocoileinae</taxon>
        <taxon>Rangifer</taxon>
    </lineage>
</organism>
<proteinExistence type="predicted"/>
<protein>
    <submittedName>
        <fullName evidence="1">Uncharacterized protein</fullName>
    </submittedName>
</protein>
<reference evidence="1" key="2">
    <citation type="submission" date="2025-03" db="EMBL/GenBank/DDBJ databases">
        <authorList>
            <consortium name="ELIXIR-Norway"/>
            <consortium name="Elixir Norway"/>
        </authorList>
    </citation>
    <scope>NUCLEOTIDE SEQUENCE</scope>
</reference>
<sequence length="104" mass="11150">MGTDPAFLLLPPSLLHLSIGTPSSTRLMPEAGRLPRFEPQPLPLPLQPRSGTRLTLTTAPAEPHEFWELPAAGAVYPPAHSKPTKAGTPERAEIPGEPAYTPQN</sequence>
<accession>A0AC59ZSC5</accession>
<dbReference type="EMBL" id="OX596088">
    <property type="protein sequence ID" value="CAN0504798.1"/>
    <property type="molecule type" value="Genomic_DNA"/>
</dbReference>
<evidence type="ECO:0000313" key="2">
    <source>
        <dbReference type="Proteomes" id="UP001162501"/>
    </source>
</evidence>
<evidence type="ECO:0000313" key="1">
    <source>
        <dbReference type="EMBL" id="CAN0504798.1"/>
    </source>
</evidence>
<name>A0AC59ZSC5_RANTA</name>
<dbReference type="Proteomes" id="UP001162501">
    <property type="component" value="Chromosome 4"/>
</dbReference>